<sequence>MNRTKTHLLQPGIVGSSVGYHIPDQKPAKRTTEQPCSQYFLPMWLYYRRRSSTIPVPVTRRRVSVSVPDKGVSITKRRQLLVHHWRWIRQPRSIRCVSCRARSCWVQHHGSRGVRHEGMRIGRGRGDEGEGGDALAGLVGEVEDAVGLAGRHPMDLVADELDGRRATAGTREEIREWDADLADVAVPERALGAEKDVDGVAGEVDVDGDGEADGGVPGWVATTLAVGRGKLPPPAFSGEGDHSVDGHLGDKVYVLKALGRDQGDLQRSARH</sequence>
<proteinExistence type="predicted"/>
<accession>A0A8D7B9U0</accession>
<gene>
    <name evidence="1" type="ORF">GSMUA_10560.1</name>
</gene>
<reference evidence="1" key="1">
    <citation type="submission" date="2021-03" db="EMBL/GenBank/DDBJ databases">
        <authorList>
            <consortium name="Genoscope - CEA"/>
            <person name="William W."/>
        </authorList>
    </citation>
    <scope>NUCLEOTIDE SEQUENCE</scope>
    <source>
        <strain evidence="1">Doubled-haploid Pahang</strain>
    </source>
</reference>
<protein>
    <submittedName>
        <fullName evidence="1">(wild Malaysian banana) hypothetical protein</fullName>
    </submittedName>
</protein>
<name>A0A8D7B9U0_MUSAM</name>
<dbReference type="EMBL" id="HG996475">
    <property type="protein sequence ID" value="CAG1864572.1"/>
    <property type="molecule type" value="Genomic_DNA"/>
</dbReference>
<organism evidence="1">
    <name type="scientific">Musa acuminata subsp. malaccensis</name>
    <name type="common">Wild banana</name>
    <name type="synonym">Musa malaccensis</name>
    <dbReference type="NCBI Taxonomy" id="214687"/>
    <lineage>
        <taxon>Eukaryota</taxon>
        <taxon>Viridiplantae</taxon>
        <taxon>Streptophyta</taxon>
        <taxon>Embryophyta</taxon>
        <taxon>Tracheophyta</taxon>
        <taxon>Spermatophyta</taxon>
        <taxon>Magnoliopsida</taxon>
        <taxon>Liliopsida</taxon>
        <taxon>Zingiberales</taxon>
        <taxon>Musaceae</taxon>
        <taxon>Musa</taxon>
    </lineage>
</organism>
<dbReference type="AlphaFoldDB" id="A0A8D7B9U0"/>
<feature type="non-terminal residue" evidence="1">
    <location>
        <position position="271"/>
    </location>
</feature>
<evidence type="ECO:0000313" key="1">
    <source>
        <dbReference type="EMBL" id="CAG1864572.1"/>
    </source>
</evidence>